<accession>A0AB39ZB82</accession>
<dbReference type="AlphaFoldDB" id="A0AB39ZB82"/>
<dbReference type="GO" id="GO:0016603">
    <property type="term" value="F:glutaminyl-peptide cyclotransferase activity"/>
    <property type="evidence" value="ECO:0007669"/>
    <property type="project" value="UniProtKB-EC"/>
</dbReference>
<keyword evidence="4" id="KW-0808">Transferase</keyword>
<dbReference type="GO" id="GO:0008270">
    <property type="term" value="F:zinc ion binding"/>
    <property type="evidence" value="ECO:0007669"/>
    <property type="project" value="TreeGrafter"/>
</dbReference>
<dbReference type="Pfam" id="PF04389">
    <property type="entry name" value="Peptidase_M28"/>
    <property type="match status" value="1"/>
</dbReference>
<gene>
    <name evidence="8" type="primary">LOC108011439</name>
</gene>
<evidence type="ECO:0000256" key="4">
    <source>
        <dbReference type="ARBA" id="ARBA00022679"/>
    </source>
</evidence>
<dbReference type="RefSeq" id="XP_016932059.3">
    <property type="nucleotide sequence ID" value="XM_017076570.4"/>
</dbReference>
<dbReference type="GeneID" id="108011439"/>
<evidence type="ECO:0000259" key="6">
    <source>
        <dbReference type="Pfam" id="PF04389"/>
    </source>
</evidence>
<name>A0AB39ZB82_DROSZ</name>
<dbReference type="Proteomes" id="UP001652628">
    <property type="component" value="Chromosome 3"/>
</dbReference>
<dbReference type="PANTHER" id="PTHR12283">
    <property type="entry name" value="GLUTAMINYL-PEPTIDE CYCLOTRANSFERASE"/>
    <property type="match status" value="1"/>
</dbReference>
<reference evidence="8" key="1">
    <citation type="submission" date="2025-08" db="UniProtKB">
        <authorList>
            <consortium name="RefSeq"/>
        </authorList>
    </citation>
    <scope>IDENTIFICATION</scope>
</reference>
<evidence type="ECO:0000256" key="3">
    <source>
        <dbReference type="ARBA" id="ARBA00012012"/>
    </source>
</evidence>
<evidence type="ECO:0000256" key="1">
    <source>
        <dbReference type="ARBA" id="ARBA00000001"/>
    </source>
</evidence>
<evidence type="ECO:0000313" key="8">
    <source>
        <dbReference type="RefSeq" id="XP_016932059.3"/>
    </source>
</evidence>
<dbReference type="Gene3D" id="3.40.630.10">
    <property type="entry name" value="Zn peptidases"/>
    <property type="match status" value="1"/>
</dbReference>
<evidence type="ECO:0000313" key="7">
    <source>
        <dbReference type="Proteomes" id="UP001652628"/>
    </source>
</evidence>
<dbReference type="InterPro" id="IPR007484">
    <property type="entry name" value="Peptidase_M28"/>
</dbReference>
<comment type="similarity">
    <text evidence="2">Belongs to the glutaminyl-peptide cyclotransferase family.</text>
</comment>
<keyword evidence="7" id="KW-1185">Reference proteome</keyword>
<protein>
    <recommendedName>
        <fullName evidence="3">glutaminyl-peptide cyclotransferase</fullName>
        <ecNumber evidence="3">2.3.2.5</ecNumber>
    </recommendedName>
</protein>
<proteinExistence type="inferred from homology"/>
<keyword evidence="5" id="KW-0012">Acyltransferase</keyword>
<dbReference type="SUPFAM" id="SSF53187">
    <property type="entry name" value="Zn-dependent exopeptidases"/>
    <property type="match status" value="1"/>
</dbReference>
<feature type="domain" description="Peptidase M28" evidence="6">
    <location>
        <begin position="88"/>
        <end position="303"/>
    </location>
</feature>
<dbReference type="PANTHER" id="PTHR12283:SF6">
    <property type="entry name" value="GLUTAMINYL-PEPTIDE CYCLOTRANSFERASE-RELATED"/>
    <property type="match status" value="1"/>
</dbReference>
<dbReference type="InterPro" id="IPR040234">
    <property type="entry name" value="QC/QCL"/>
</dbReference>
<evidence type="ECO:0000256" key="2">
    <source>
        <dbReference type="ARBA" id="ARBA00006014"/>
    </source>
</evidence>
<evidence type="ECO:0000256" key="5">
    <source>
        <dbReference type="ARBA" id="ARBA00023315"/>
    </source>
</evidence>
<organism evidence="7 8">
    <name type="scientific">Drosophila suzukii</name>
    <name type="common">Spotted-wing drosophila fruit fly</name>
    <dbReference type="NCBI Taxonomy" id="28584"/>
    <lineage>
        <taxon>Eukaryota</taxon>
        <taxon>Metazoa</taxon>
        <taxon>Ecdysozoa</taxon>
        <taxon>Arthropoda</taxon>
        <taxon>Hexapoda</taxon>
        <taxon>Insecta</taxon>
        <taxon>Pterygota</taxon>
        <taxon>Neoptera</taxon>
        <taxon>Endopterygota</taxon>
        <taxon>Diptera</taxon>
        <taxon>Brachycera</taxon>
        <taxon>Muscomorpha</taxon>
        <taxon>Ephydroidea</taxon>
        <taxon>Drosophilidae</taxon>
        <taxon>Drosophila</taxon>
        <taxon>Sophophora</taxon>
    </lineage>
</organism>
<dbReference type="EC" id="2.3.2.5" evidence="3"/>
<sequence length="332" mass="38183">MLGRIAFFVSVVYVVLNTMLLRWAAEQLPFTFFDDEEHFNATLGNLLKPRYVGSPGHSEVRDFIEKELQSLDFTVQRFDFKEGANFSNLAGYWNKEAEHILMLTCHYDSRKPKEWDKDILLSATEGAVSCAILLNLAKTLGLFLAEKLSKKGGMGLALIFFDGHYPVTSDNEDEDELIGSSRFIEDDIIPLKKIALALTFSYIGAPNQTYYNYFEVSEDLHDLVTDIELDLRKSGQLTDCHVLFHKIKEFDNDLLDDHVLFHELGVPVMHVAPHEFPKVLYTAADNQENLHYPTIRNMIKIMRIFVYDFLEHWDSYISGNNNFVPYSDSDDN</sequence>
<comment type="catalytic activity">
    <reaction evidence="1">
        <text>N-terminal L-glutaminyl-[peptide] = N-terminal 5-oxo-L-prolyl-[peptide] + NH4(+)</text>
        <dbReference type="Rhea" id="RHEA:23652"/>
        <dbReference type="Rhea" id="RHEA-COMP:11736"/>
        <dbReference type="Rhea" id="RHEA-COMP:11846"/>
        <dbReference type="ChEBI" id="CHEBI:28938"/>
        <dbReference type="ChEBI" id="CHEBI:64722"/>
        <dbReference type="ChEBI" id="CHEBI:87215"/>
        <dbReference type="EC" id="2.3.2.5"/>
    </reaction>
</comment>